<dbReference type="EMBL" id="CP021121">
    <property type="protein sequence ID" value="ARQ69165.1"/>
    <property type="molecule type" value="Genomic_DNA"/>
</dbReference>
<keyword evidence="8" id="KW-1185">Reference proteome</keyword>
<dbReference type="Gene3D" id="3.30.450.40">
    <property type="match status" value="1"/>
</dbReference>
<evidence type="ECO:0000256" key="3">
    <source>
        <dbReference type="ARBA" id="ARBA00023163"/>
    </source>
</evidence>
<feature type="domain" description="HTH iclR-type" evidence="5">
    <location>
        <begin position="33"/>
        <end position="95"/>
    </location>
</feature>
<feature type="compositionally biased region" description="Basic and acidic residues" evidence="4">
    <location>
        <begin position="1"/>
        <end position="11"/>
    </location>
</feature>
<dbReference type="OrthoDB" id="8479143at2"/>
<evidence type="ECO:0000259" key="5">
    <source>
        <dbReference type="PROSITE" id="PS51077"/>
    </source>
</evidence>
<evidence type="ECO:0000313" key="8">
    <source>
        <dbReference type="Proteomes" id="UP000194218"/>
    </source>
</evidence>
<dbReference type="SUPFAM" id="SSF46785">
    <property type="entry name" value="Winged helix' DNA-binding domain"/>
    <property type="match status" value="1"/>
</dbReference>
<proteinExistence type="predicted"/>
<name>A0A1W7CWQ0_9ACTN</name>
<reference evidence="7 8" key="1">
    <citation type="submission" date="2017-05" db="EMBL/GenBank/DDBJ databases">
        <title>Complete genome sequence of Streptomyces sp. SCSIO 03032 revealed the diverse biosynthetic pathways for its bioactive secondary metabolites.</title>
        <authorList>
            <person name="Ma L."/>
            <person name="Zhu Y."/>
            <person name="Zhang W."/>
            <person name="Zhang G."/>
            <person name="Tian X."/>
            <person name="Zhang S."/>
            <person name="Zhang C."/>
        </authorList>
    </citation>
    <scope>NUCLEOTIDE SEQUENCE [LARGE SCALE GENOMIC DNA]</scope>
    <source>
        <strain evidence="7 8">SCSIO 03032</strain>
    </source>
</reference>
<dbReference type="Pfam" id="PF09339">
    <property type="entry name" value="HTH_IclR"/>
    <property type="match status" value="1"/>
</dbReference>
<dbReference type="KEGG" id="smao:CAG99_10090"/>
<dbReference type="InterPro" id="IPR029016">
    <property type="entry name" value="GAF-like_dom_sf"/>
</dbReference>
<keyword evidence="3" id="KW-0804">Transcription</keyword>
<accession>A0A1W7CWQ0</accession>
<dbReference type="Pfam" id="PF01614">
    <property type="entry name" value="IclR_C"/>
    <property type="match status" value="1"/>
</dbReference>
<dbReference type="Gene3D" id="1.10.10.10">
    <property type="entry name" value="Winged helix-like DNA-binding domain superfamily/Winged helix DNA-binding domain"/>
    <property type="match status" value="1"/>
</dbReference>
<sequence length="287" mass="30328">MRRKGLDRVESHQSTNNDAAPAANVRAVADGGTGHAQRVFRVQRAFAELGGGVHGPGALARASGLDDSAVHRILQSGVYQGVFERVGRGRYRLGMSTAYLGIQALADPPPDGAHSTLEELRAATGGGLVLLYMLAPFGGAQRQCVDMAVGDSDLLELGMTPREVLCVTRSLRTGASGRTILAYLPEPIQRRVLDEPVPPEAGPGAYRDNAQLIASLADIRDRGYALGHQECMPAWNSCAAPIMRTDAILGAVLLLKPATVMPHAPDTVIDATTTAATTLSHLATHTW</sequence>
<evidence type="ECO:0000259" key="6">
    <source>
        <dbReference type="PROSITE" id="PS51078"/>
    </source>
</evidence>
<dbReference type="InterPro" id="IPR036390">
    <property type="entry name" value="WH_DNA-bd_sf"/>
</dbReference>
<dbReference type="InterPro" id="IPR036388">
    <property type="entry name" value="WH-like_DNA-bd_sf"/>
</dbReference>
<dbReference type="InterPro" id="IPR005471">
    <property type="entry name" value="Tscrpt_reg_IclR_N"/>
</dbReference>
<evidence type="ECO:0000256" key="1">
    <source>
        <dbReference type="ARBA" id="ARBA00023015"/>
    </source>
</evidence>
<dbReference type="Proteomes" id="UP000194218">
    <property type="component" value="Chromosome"/>
</dbReference>
<protein>
    <submittedName>
        <fullName evidence="7">IclR family transcriptional regulator</fullName>
    </submittedName>
</protein>
<dbReference type="PANTHER" id="PTHR30136">
    <property type="entry name" value="HELIX-TURN-HELIX TRANSCRIPTIONAL REGULATOR, ICLR FAMILY"/>
    <property type="match status" value="1"/>
</dbReference>
<dbReference type="GO" id="GO:0045892">
    <property type="term" value="P:negative regulation of DNA-templated transcription"/>
    <property type="evidence" value="ECO:0007669"/>
    <property type="project" value="TreeGrafter"/>
</dbReference>
<dbReference type="PROSITE" id="PS51077">
    <property type="entry name" value="HTH_ICLR"/>
    <property type="match status" value="1"/>
</dbReference>
<dbReference type="AlphaFoldDB" id="A0A1W7CWQ0"/>
<dbReference type="SUPFAM" id="SSF55781">
    <property type="entry name" value="GAF domain-like"/>
    <property type="match status" value="1"/>
</dbReference>
<dbReference type="InterPro" id="IPR014757">
    <property type="entry name" value="Tscrpt_reg_IclR_C"/>
</dbReference>
<gene>
    <name evidence="7" type="ORF">CAG99_10090</name>
</gene>
<dbReference type="GO" id="GO:0003677">
    <property type="term" value="F:DNA binding"/>
    <property type="evidence" value="ECO:0007669"/>
    <property type="project" value="UniProtKB-KW"/>
</dbReference>
<feature type="domain" description="IclR-ED" evidence="6">
    <location>
        <begin position="96"/>
        <end position="287"/>
    </location>
</feature>
<keyword evidence="1" id="KW-0805">Transcription regulation</keyword>
<dbReference type="InterPro" id="IPR050707">
    <property type="entry name" value="HTH_MetabolicPath_Reg"/>
</dbReference>
<evidence type="ECO:0000256" key="2">
    <source>
        <dbReference type="ARBA" id="ARBA00023125"/>
    </source>
</evidence>
<evidence type="ECO:0000256" key="4">
    <source>
        <dbReference type="SAM" id="MobiDB-lite"/>
    </source>
</evidence>
<dbReference type="PROSITE" id="PS51078">
    <property type="entry name" value="ICLR_ED"/>
    <property type="match status" value="1"/>
</dbReference>
<dbReference type="PANTHER" id="PTHR30136:SF35">
    <property type="entry name" value="HTH-TYPE TRANSCRIPTIONAL REGULATOR RV1719"/>
    <property type="match status" value="1"/>
</dbReference>
<dbReference type="GO" id="GO:0003700">
    <property type="term" value="F:DNA-binding transcription factor activity"/>
    <property type="evidence" value="ECO:0007669"/>
    <property type="project" value="TreeGrafter"/>
</dbReference>
<evidence type="ECO:0000313" key="7">
    <source>
        <dbReference type="EMBL" id="ARQ69165.1"/>
    </source>
</evidence>
<feature type="region of interest" description="Disordered" evidence="4">
    <location>
        <begin position="1"/>
        <end position="23"/>
    </location>
</feature>
<keyword evidence="2" id="KW-0238">DNA-binding</keyword>
<organism evidence="7 8">
    <name type="scientific">Streptomyces marincola</name>
    <dbReference type="NCBI Taxonomy" id="2878388"/>
    <lineage>
        <taxon>Bacteria</taxon>
        <taxon>Bacillati</taxon>
        <taxon>Actinomycetota</taxon>
        <taxon>Actinomycetes</taxon>
        <taxon>Kitasatosporales</taxon>
        <taxon>Streptomycetaceae</taxon>
        <taxon>Streptomyces</taxon>
    </lineage>
</organism>